<protein>
    <recommendedName>
        <fullName evidence="7">Amino acid permease/ SLC12A domain-containing protein</fullName>
    </recommendedName>
</protein>
<comment type="caution">
    <text evidence="8">The sequence shown here is derived from an EMBL/GenBank/DDBJ whole genome shotgun (WGS) entry which is preliminary data.</text>
</comment>
<keyword evidence="4 6" id="KW-0472">Membrane</keyword>
<evidence type="ECO:0000256" key="1">
    <source>
        <dbReference type="ARBA" id="ARBA00004141"/>
    </source>
</evidence>
<evidence type="ECO:0000313" key="8">
    <source>
        <dbReference type="EMBL" id="GAV06346.1"/>
    </source>
</evidence>
<feature type="domain" description="Amino acid permease/ SLC12A" evidence="7">
    <location>
        <begin position="231"/>
        <end position="608"/>
    </location>
</feature>
<dbReference type="GO" id="GO:0016020">
    <property type="term" value="C:membrane"/>
    <property type="evidence" value="ECO:0007669"/>
    <property type="project" value="UniProtKB-SubCell"/>
</dbReference>
<evidence type="ECO:0000256" key="2">
    <source>
        <dbReference type="ARBA" id="ARBA00022692"/>
    </source>
</evidence>
<sequence>MEGDKKTAIPYSSLRFHADTMPSIRRYPVTKRRTGREIFDMETYGAKRHSLALVEDGNVNLNGEFRPEDPKQRAAVLTINNAFVGPLPQPSRMVSGTRRRSTVVMDSPAEITRRASVLQQEGRDNEAFNDDETYDKESDRDDDDNVPDLPTLLLSPRKISAVKGSRKISVGYDPTEVVPSKLNYEAHADDHHVRPTLEDLRVEKQPTEDNVVRNTGNESKLKRGNLGWIRGVVLWSILNLWGVMLFLRMSWMNAQAGMGLFLLIVLLGTVIALLTSLSTSAISTNGEVGVGGTYYMISRSLGPQFGAAIGVIFSLANAISVALNIQGFADVIRGLLAEHNLRMVDSLNDIRIIGIITLVALTGFTFFGMEIAAKLQIVFFVIISASILNIIIGSIIPPSVADQAKGFVGYSNALFVENFYPAFQKDQFGENSFMSVFGVFFPSVTGILAGTSITGDLRDPSGAIPKGTICAILFTTISYIVVGWCSAAVTLRHASGDVQDLWMGNLTACQSGNPSVYDASTACKQGSVNNMEIVEVVGHFRPLILAGIFSSTLSTALGCINFAPKIFQALCRDNIFPFIHIFGKGYGKTDEPYRAYGLVMIIAVVFLIPCKTSPCCSASYKTVKHCCRS</sequence>
<dbReference type="STRING" id="947166.A0A1D1VZF7"/>
<feature type="transmembrane region" description="Helical" evidence="6">
    <location>
        <begin position="375"/>
        <end position="395"/>
    </location>
</feature>
<proteinExistence type="predicted"/>
<dbReference type="OrthoDB" id="2020542at2759"/>
<feature type="transmembrane region" description="Helical" evidence="6">
    <location>
        <begin position="304"/>
        <end position="329"/>
    </location>
</feature>
<evidence type="ECO:0000259" key="7">
    <source>
        <dbReference type="Pfam" id="PF00324"/>
    </source>
</evidence>
<organism evidence="8 9">
    <name type="scientific">Ramazzottius varieornatus</name>
    <name type="common">Water bear</name>
    <name type="synonym">Tardigrade</name>
    <dbReference type="NCBI Taxonomy" id="947166"/>
    <lineage>
        <taxon>Eukaryota</taxon>
        <taxon>Metazoa</taxon>
        <taxon>Ecdysozoa</taxon>
        <taxon>Tardigrada</taxon>
        <taxon>Eutardigrada</taxon>
        <taxon>Parachela</taxon>
        <taxon>Hypsibioidea</taxon>
        <taxon>Ramazzottiidae</taxon>
        <taxon>Ramazzottius</taxon>
    </lineage>
</organism>
<feature type="region of interest" description="Disordered" evidence="5">
    <location>
        <begin position="90"/>
        <end position="151"/>
    </location>
</feature>
<dbReference type="AlphaFoldDB" id="A0A1D1VZF7"/>
<dbReference type="Pfam" id="PF00324">
    <property type="entry name" value="AA_permease"/>
    <property type="match status" value="1"/>
</dbReference>
<dbReference type="GO" id="GO:0008511">
    <property type="term" value="F:sodium:potassium:chloride symporter activity"/>
    <property type="evidence" value="ECO:0007669"/>
    <property type="project" value="TreeGrafter"/>
</dbReference>
<feature type="transmembrane region" description="Helical" evidence="6">
    <location>
        <begin position="435"/>
        <end position="457"/>
    </location>
</feature>
<dbReference type="GO" id="GO:0006884">
    <property type="term" value="P:cell volume homeostasis"/>
    <property type="evidence" value="ECO:0007669"/>
    <property type="project" value="TreeGrafter"/>
</dbReference>
<feature type="compositionally biased region" description="Acidic residues" evidence="5">
    <location>
        <begin position="127"/>
        <end position="146"/>
    </location>
</feature>
<dbReference type="PANTHER" id="PTHR11827:SF103">
    <property type="entry name" value="SODIUM CHLORIDE COTRANSPORTER 69, ISOFORM E"/>
    <property type="match status" value="1"/>
</dbReference>
<accession>A0A1D1VZF7</accession>
<feature type="transmembrane region" description="Helical" evidence="6">
    <location>
        <begin position="593"/>
        <end position="609"/>
    </location>
</feature>
<feature type="transmembrane region" description="Helical" evidence="6">
    <location>
        <begin position="469"/>
        <end position="491"/>
    </location>
</feature>
<feature type="transmembrane region" description="Helical" evidence="6">
    <location>
        <begin position="259"/>
        <end position="284"/>
    </location>
</feature>
<dbReference type="InterPro" id="IPR004842">
    <property type="entry name" value="SLC12A_fam"/>
</dbReference>
<evidence type="ECO:0000256" key="4">
    <source>
        <dbReference type="ARBA" id="ARBA00023136"/>
    </source>
</evidence>
<evidence type="ECO:0000256" key="5">
    <source>
        <dbReference type="SAM" id="MobiDB-lite"/>
    </source>
</evidence>
<keyword evidence="3 6" id="KW-1133">Transmembrane helix</keyword>
<feature type="transmembrane region" description="Helical" evidence="6">
    <location>
        <begin position="350"/>
        <end position="369"/>
    </location>
</feature>
<evidence type="ECO:0000313" key="9">
    <source>
        <dbReference type="Proteomes" id="UP000186922"/>
    </source>
</evidence>
<dbReference type="Gene3D" id="1.20.1740.10">
    <property type="entry name" value="Amino acid/polyamine transporter I"/>
    <property type="match status" value="1"/>
</dbReference>
<dbReference type="Proteomes" id="UP000186922">
    <property type="component" value="Unassembled WGS sequence"/>
</dbReference>
<dbReference type="GO" id="GO:1990573">
    <property type="term" value="P:potassium ion import across plasma membrane"/>
    <property type="evidence" value="ECO:0007669"/>
    <property type="project" value="TreeGrafter"/>
</dbReference>
<dbReference type="EMBL" id="BDGG01000013">
    <property type="protein sequence ID" value="GAV06346.1"/>
    <property type="molecule type" value="Genomic_DNA"/>
</dbReference>
<keyword evidence="9" id="KW-1185">Reference proteome</keyword>
<dbReference type="GO" id="GO:0055064">
    <property type="term" value="P:chloride ion homeostasis"/>
    <property type="evidence" value="ECO:0007669"/>
    <property type="project" value="TreeGrafter"/>
</dbReference>
<comment type="subcellular location">
    <subcellularLocation>
        <location evidence="1">Membrane</location>
        <topology evidence="1">Multi-pass membrane protein</topology>
    </subcellularLocation>
</comment>
<gene>
    <name evidence="8" type="primary">RvY_16355-1</name>
    <name evidence="8" type="synonym">RvY_16355.1</name>
    <name evidence="8" type="ORF">RvY_16355</name>
</gene>
<keyword evidence="2 6" id="KW-0812">Transmembrane</keyword>
<dbReference type="PANTHER" id="PTHR11827">
    <property type="entry name" value="SOLUTE CARRIER FAMILY 12, CATION COTRANSPORTERS"/>
    <property type="match status" value="1"/>
</dbReference>
<evidence type="ECO:0000256" key="3">
    <source>
        <dbReference type="ARBA" id="ARBA00022989"/>
    </source>
</evidence>
<dbReference type="InterPro" id="IPR004841">
    <property type="entry name" value="AA-permease/SLC12A_dom"/>
</dbReference>
<evidence type="ECO:0000256" key="6">
    <source>
        <dbReference type="SAM" id="Phobius"/>
    </source>
</evidence>
<name>A0A1D1VZF7_RAMVA</name>
<dbReference type="GO" id="GO:0055078">
    <property type="term" value="P:sodium ion homeostasis"/>
    <property type="evidence" value="ECO:0007669"/>
    <property type="project" value="TreeGrafter"/>
</dbReference>
<dbReference type="GO" id="GO:0055075">
    <property type="term" value="P:potassium ion homeostasis"/>
    <property type="evidence" value="ECO:0007669"/>
    <property type="project" value="TreeGrafter"/>
</dbReference>
<reference evidence="8 9" key="1">
    <citation type="journal article" date="2016" name="Nat. Commun.">
        <title>Extremotolerant tardigrade genome and improved radiotolerance of human cultured cells by tardigrade-unique protein.</title>
        <authorList>
            <person name="Hashimoto T."/>
            <person name="Horikawa D.D."/>
            <person name="Saito Y."/>
            <person name="Kuwahara H."/>
            <person name="Kozuka-Hata H."/>
            <person name="Shin-I T."/>
            <person name="Minakuchi Y."/>
            <person name="Ohishi K."/>
            <person name="Motoyama A."/>
            <person name="Aizu T."/>
            <person name="Enomoto A."/>
            <person name="Kondo K."/>
            <person name="Tanaka S."/>
            <person name="Hara Y."/>
            <person name="Koshikawa S."/>
            <person name="Sagara H."/>
            <person name="Miura T."/>
            <person name="Yokobori S."/>
            <person name="Miyagawa K."/>
            <person name="Suzuki Y."/>
            <person name="Kubo T."/>
            <person name="Oyama M."/>
            <person name="Kohara Y."/>
            <person name="Fujiyama A."/>
            <person name="Arakawa K."/>
            <person name="Katayama T."/>
            <person name="Toyoda A."/>
            <person name="Kunieda T."/>
        </authorList>
    </citation>
    <scope>NUCLEOTIDE SEQUENCE [LARGE SCALE GENOMIC DNA]</scope>
    <source>
        <strain evidence="8 9">YOKOZUNA-1</strain>
    </source>
</reference>
<feature type="transmembrane region" description="Helical" evidence="6">
    <location>
        <begin position="227"/>
        <end position="247"/>
    </location>
</feature>